<organism evidence="7 8">
    <name type="scientific">Gossypium stocksii</name>
    <dbReference type="NCBI Taxonomy" id="47602"/>
    <lineage>
        <taxon>Eukaryota</taxon>
        <taxon>Viridiplantae</taxon>
        <taxon>Streptophyta</taxon>
        <taxon>Embryophyta</taxon>
        <taxon>Tracheophyta</taxon>
        <taxon>Spermatophyta</taxon>
        <taxon>Magnoliopsida</taxon>
        <taxon>eudicotyledons</taxon>
        <taxon>Gunneridae</taxon>
        <taxon>Pentapetalae</taxon>
        <taxon>rosids</taxon>
        <taxon>malvids</taxon>
        <taxon>Malvales</taxon>
        <taxon>Malvaceae</taxon>
        <taxon>Malvoideae</taxon>
        <taxon>Gossypium</taxon>
    </lineage>
</organism>
<dbReference type="GO" id="GO:0006355">
    <property type="term" value="P:regulation of DNA-templated transcription"/>
    <property type="evidence" value="ECO:0007669"/>
    <property type="project" value="UniProtKB-ARBA"/>
</dbReference>
<evidence type="ECO:0000256" key="2">
    <source>
        <dbReference type="ARBA" id="ARBA00023015"/>
    </source>
</evidence>
<dbReference type="GO" id="GO:0005634">
    <property type="term" value="C:nucleus"/>
    <property type="evidence" value="ECO:0007669"/>
    <property type="project" value="UniProtKB-SubCell"/>
</dbReference>
<keyword evidence="8" id="KW-1185">Reference proteome</keyword>
<evidence type="ECO:0000259" key="6">
    <source>
        <dbReference type="PROSITE" id="PS50090"/>
    </source>
</evidence>
<keyword evidence="5" id="KW-0539">Nucleus</keyword>
<keyword evidence="4" id="KW-0804">Transcription</keyword>
<dbReference type="Gene3D" id="1.10.10.60">
    <property type="entry name" value="Homeodomain-like"/>
    <property type="match status" value="1"/>
</dbReference>
<feature type="domain" description="Myb-like" evidence="6">
    <location>
        <begin position="337"/>
        <end position="397"/>
    </location>
</feature>
<dbReference type="Proteomes" id="UP000828251">
    <property type="component" value="Unassembled WGS sequence"/>
</dbReference>
<dbReference type="AlphaFoldDB" id="A0A9D3ZR01"/>
<sequence length="483" mass="54649">MQPVKYGAQNLQERLMEEDGYSSVFSISNPLHCQQLFQQNLGPLTHQLLLHQHQFQQPNSAVGFKLGLDEISMKKEAALALNHPQQNGNDQHSLLAPHCWHPQEDSPIKQPFWKSLNRCDEDSIRQCTSERSKQLDNKYRFFGELEAIYGLGGVTTQAGSGSALTGENYSPANVGIPMPSTEFQGHNVGANGRGDNVTTGVDHGSEGSIGEQASLRKIQKKKRKKKMKEQLCSMLVFFETLVKQVMDHQEGLHKRFLEVIETMNKERSAKEESWRQREVEKSKNEAIARANEQALASNREAVIVSYLEKLTGQSINLPPRTPLLVQPESAMVPLNDNNSRWPRAEIEALIQVRCDLEAKFREPGLKGPVWEEVSSFMASLGYQRSAKRCKEKWENINKYFRKSKENGKKRCRHSKTCTYFHQLDQLYSRMLPTTCPTSQLYSRMLPTTCPTSPPMLPTTCPTSPPSPLINNDIDLPETELGVI</sequence>
<gene>
    <name evidence="7" type="ORF">J1N35_034922</name>
</gene>
<evidence type="ECO:0000256" key="1">
    <source>
        <dbReference type="ARBA" id="ARBA00004123"/>
    </source>
</evidence>
<evidence type="ECO:0000256" key="5">
    <source>
        <dbReference type="ARBA" id="ARBA00023242"/>
    </source>
</evidence>
<dbReference type="InterPro" id="IPR001005">
    <property type="entry name" value="SANT/Myb"/>
</dbReference>
<dbReference type="InterPro" id="IPR044822">
    <property type="entry name" value="Myb_DNA-bind_4"/>
</dbReference>
<dbReference type="Pfam" id="PF13837">
    <property type="entry name" value="Myb_DNA-bind_4"/>
    <property type="match status" value="1"/>
</dbReference>
<reference evidence="7 8" key="1">
    <citation type="journal article" date="2021" name="Plant Biotechnol. J.">
        <title>Multi-omics assisted identification of the key and species-specific regulatory components of drought-tolerant mechanisms in Gossypium stocksii.</title>
        <authorList>
            <person name="Yu D."/>
            <person name="Ke L."/>
            <person name="Zhang D."/>
            <person name="Wu Y."/>
            <person name="Sun Y."/>
            <person name="Mei J."/>
            <person name="Sun J."/>
            <person name="Sun Y."/>
        </authorList>
    </citation>
    <scope>NUCLEOTIDE SEQUENCE [LARGE SCALE GENOMIC DNA]</scope>
    <source>
        <strain evidence="8">cv. E1</strain>
        <tissue evidence="7">Leaf</tissue>
    </source>
</reference>
<dbReference type="PROSITE" id="PS50090">
    <property type="entry name" value="MYB_LIKE"/>
    <property type="match status" value="1"/>
</dbReference>
<dbReference type="FunFam" id="1.10.10.60:FF:000092">
    <property type="entry name" value="Trihelix transcription factor GT-2"/>
    <property type="match status" value="1"/>
</dbReference>
<dbReference type="OrthoDB" id="691673at2759"/>
<evidence type="ECO:0000256" key="4">
    <source>
        <dbReference type="ARBA" id="ARBA00023163"/>
    </source>
</evidence>
<accession>A0A9D3ZR01</accession>
<dbReference type="PANTHER" id="PTHR21654">
    <property type="entry name" value="FI21293P1"/>
    <property type="match status" value="1"/>
</dbReference>
<keyword evidence="2" id="KW-0805">Transcription regulation</keyword>
<comment type="caution">
    <text evidence="7">The sequence shown here is derived from an EMBL/GenBank/DDBJ whole genome shotgun (WGS) entry which is preliminary data.</text>
</comment>
<evidence type="ECO:0000313" key="8">
    <source>
        <dbReference type="Proteomes" id="UP000828251"/>
    </source>
</evidence>
<name>A0A9D3ZR01_9ROSI</name>
<dbReference type="EMBL" id="JAIQCV010000010">
    <property type="protein sequence ID" value="KAH1056857.1"/>
    <property type="molecule type" value="Genomic_DNA"/>
</dbReference>
<evidence type="ECO:0000256" key="3">
    <source>
        <dbReference type="ARBA" id="ARBA00023125"/>
    </source>
</evidence>
<dbReference type="PANTHER" id="PTHR21654:SF31">
    <property type="entry name" value="OS02G0104500 PROTEIN"/>
    <property type="match status" value="1"/>
</dbReference>
<protein>
    <recommendedName>
        <fullName evidence="6">Myb-like domain-containing protein</fullName>
    </recommendedName>
</protein>
<dbReference type="CDD" id="cd12203">
    <property type="entry name" value="GT1"/>
    <property type="match status" value="1"/>
</dbReference>
<keyword evidence="3" id="KW-0238">DNA-binding</keyword>
<proteinExistence type="predicted"/>
<dbReference type="GO" id="GO:0003677">
    <property type="term" value="F:DNA binding"/>
    <property type="evidence" value="ECO:0007669"/>
    <property type="project" value="UniProtKB-KW"/>
</dbReference>
<evidence type="ECO:0000313" key="7">
    <source>
        <dbReference type="EMBL" id="KAH1056857.1"/>
    </source>
</evidence>
<comment type="subcellular location">
    <subcellularLocation>
        <location evidence="1">Nucleus</location>
    </subcellularLocation>
</comment>